<feature type="transmembrane region" description="Helical" evidence="7">
    <location>
        <begin position="21"/>
        <end position="45"/>
    </location>
</feature>
<dbReference type="InterPro" id="IPR003838">
    <property type="entry name" value="ABC3_permease_C"/>
</dbReference>
<evidence type="ECO:0000256" key="4">
    <source>
        <dbReference type="ARBA" id="ARBA00022989"/>
    </source>
</evidence>
<evidence type="ECO:0000259" key="9">
    <source>
        <dbReference type="Pfam" id="PF12704"/>
    </source>
</evidence>
<evidence type="ECO:0000256" key="7">
    <source>
        <dbReference type="SAM" id="Phobius"/>
    </source>
</evidence>
<comment type="similarity">
    <text evidence="6">Belongs to the ABC-4 integral membrane protein family.</text>
</comment>
<keyword evidence="4 7" id="KW-1133">Transmembrane helix</keyword>
<feature type="transmembrane region" description="Helical" evidence="7">
    <location>
        <begin position="304"/>
        <end position="329"/>
    </location>
</feature>
<organism evidence="10 11">
    <name type="scientific">Halobacillus seohaensis</name>
    <dbReference type="NCBI Taxonomy" id="447421"/>
    <lineage>
        <taxon>Bacteria</taxon>
        <taxon>Bacillati</taxon>
        <taxon>Bacillota</taxon>
        <taxon>Bacilli</taxon>
        <taxon>Bacillales</taxon>
        <taxon>Bacillaceae</taxon>
        <taxon>Halobacillus</taxon>
    </lineage>
</organism>
<dbReference type="InterPro" id="IPR050250">
    <property type="entry name" value="Macrolide_Exporter_MacB"/>
</dbReference>
<keyword evidence="5 7" id="KW-0472">Membrane</keyword>
<dbReference type="Pfam" id="PF12704">
    <property type="entry name" value="MacB_PCD"/>
    <property type="match status" value="1"/>
</dbReference>
<feature type="transmembrane region" description="Helical" evidence="7">
    <location>
        <begin position="410"/>
        <end position="432"/>
    </location>
</feature>
<evidence type="ECO:0000256" key="5">
    <source>
        <dbReference type="ARBA" id="ARBA00023136"/>
    </source>
</evidence>
<evidence type="ECO:0000313" key="11">
    <source>
        <dbReference type="Proteomes" id="UP001596410"/>
    </source>
</evidence>
<reference evidence="11" key="1">
    <citation type="journal article" date="2019" name="Int. J. Syst. Evol. Microbiol.">
        <title>The Global Catalogue of Microorganisms (GCM) 10K type strain sequencing project: providing services to taxonomists for standard genome sequencing and annotation.</title>
        <authorList>
            <consortium name="The Broad Institute Genomics Platform"/>
            <consortium name="The Broad Institute Genome Sequencing Center for Infectious Disease"/>
            <person name="Wu L."/>
            <person name="Ma J."/>
        </authorList>
    </citation>
    <scope>NUCLEOTIDE SEQUENCE [LARGE SCALE GENOMIC DNA]</scope>
    <source>
        <strain evidence="11">CGMCC 4.1621</strain>
    </source>
</reference>
<keyword evidence="2" id="KW-1003">Cell membrane</keyword>
<dbReference type="RefSeq" id="WP_204710934.1">
    <property type="nucleotide sequence ID" value="NZ_JBHSZV010000017.1"/>
</dbReference>
<feature type="transmembrane region" description="Helical" evidence="7">
    <location>
        <begin position="365"/>
        <end position="390"/>
    </location>
</feature>
<protein>
    <submittedName>
        <fullName evidence="10">ABC transporter permease</fullName>
    </submittedName>
</protein>
<evidence type="ECO:0000259" key="8">
    <source>
        <dbReference type="Pfam" id="PF02687"/>
    </source>
</evidence>
<dbReference type="PROSITE" id="PS51257">
    <property type="entry name" value="PROKAR_LIPOPROTEIN"/>
    <property type="match status" value="1"/>
</dbReference>
<proteinExistence type="inferred from homology"/>
<accession>A0ABW2ELE0</accession>
<dbReference type="EMBL" id="JBHSZV010000017">
    <property type="protein sequence ID" value="MFC7061706.1"/>
    <property type="molecule type" value="Genomic_DNA"/>
</dbReference>
<evidence type="ECO:0000256" key="6">
    <source>
        <dbReference type="ARBA" id="ARBA00038076"/>
    </source>
</evidence>
<evidence type="ECO:0000256" key="1">
    <source>
        <dbReference type="ARBA" id="ARBA00004651"/>
    </source>
</evidence>
<comment type="caution">
    <text evidence="10">The sequence shown here is derived from an EMBL/GenBank/DDBJ whole genome shotgun (WGS) entry which is preliminary data.</text>
</comment>
<evidence type="ECO:0000256" key="2">
    <source>
        <dbReference type="ARBA" id="ARBA00022475"/>
    </source>
</evidence>
<dbReference type="PANTHER" id="PTHR30572">
    <property type="entry name" value="MEMBRANE COMPONENT OF TRANSPORTER-RELATED"/>
    <property type="match status" value="1"/>
</dbReference>
<dbReference type="PANTHER" id="PTHR30572:SF4">
    <property type="entry name" value="ABC TRANSPORTER PERMEASE YTRF"/>
    <property type="match status" value="1"/>
</dbReference>
<sequence>MRFKDRQNFIKQNMKKNKSRVFMTVLATAIGCAFLIILASIGFGAQRYIVQDLLKDRSVTEISVQGKEQVDDGGNPRISEDDIEKLESIENVQAVTRKQMVENQSRLLVNEYGTSVQVSVVDYPSEIESGFELDEGRMPEEDNEIIVGYNIAEQLHTGNEEQIYNDEGEVKQEFSYDGELIGEEVSIEVSQWVEGELTNGEISVEIVGIGEEPTRDWMNDTNVFISEATLGKIEDFTGTHLGKIKDPSIDEEQWEEEQSAEEKNYQDVKVYADNVEQVESISTELKDEGYYVYSVTEELDQVNVVFAVVKAGLIFVGAIALLIASIGIYNTMSMAVTERTQDIGIMKAVGGHPKLIRNIFLMESAYIGLIGAFIGVVVAYIISFGINFSLPVILQQVFEENPEEAIQLSYIPPYVALLCILLSIGIAILSGLKPARKATKIDVLRALRRDI</sequence>
<keyword evidence="3 7" id="KW-0812">Transmembrane</keyword>
<evidence type="ECO:0000256" key="3">
    <source>
        <dbReference type="ARBA" id="ARBA00022692"/>
    </source>
</evidence>
<feature type="domain" description="ABC3 transporter permease C-terminal" evidence="8">
    <location>
        <begin position="314"/>
        <end position="442"/>
    </location>
</feature>
<name>A0ABW2ELE0_9BACI</name>
<evidence type="ECO:0000313" key="10">
    <source>
        <dbReference type="EMBL" id="MFC7061706.1"/>
    </source>
</evidence>
<dbReference type="Proteomes" id="UP001596410">
    <property type="component" value="Unassembled WGS sequence"/>
</dbReference>
<feature type="domain" description="MacB-like periplasmic core" evidence="9">
    <location>
        <begin position="22"/>
        <end position="285"/>
    </location>
</feature>
<dbReference type="Pfam" id="PF02687">
    <property type="entry name" value="FtsX"/>
    <property type="match status" value="1"/>
</dbReference>
<comment type="subcellular location">
    <subcellularLocation>
        <location evidence="1">Cell membrane</location>
        <topology evidence="1">Multi-pass membrane protein</topology>
    </subcellularLocation>
</comment>
<keyword evidence="11" id="KW-1185">Reference proteome</keyword>
<gene>
    <name evidence="10" type="ORF">ACFQIC_07525</name>
</gene>
<dbReference type="InterPro" id="IPR025857">
    <property type="entry name" value="MacB_PCD"/>
</dbReference>